<reference evidence="2" key="1">
    <citation type="journal article" date="2020" name="Stud. Mycol.">
        <title>101 Dothideomycetes genomes: a test case for predicting lifestyles and emergence of pathogens.</title>
        <authorList>
            <person name="Haridas S."/>
            <person name="Albert R."/>
            <person name="Binder M."/>
            <person name="Bloem J."/>
            <person name="Labutti K."/>
            <person name="Salamov A."/>
            <person name="Andreopoulos B."/>
            <person name="Baker S."/>
            <person name="Barry K."/>
            <person name="Bills G."/>
            <person name="Bluhm B."/>
            <person name="Cannon C."/>
            <person name="Castanera R."/>
            <person name="Culley D."/>
            <person name="Daum C."/>
            <person name="Ezra D."/>
            <person name="Gonzalez J."/>
            <person name="Henrissat B."/>
            <person name="Kuo A."/>
            <person name="Liang C."/>
            <person name="Lipzen A."/>
            <person name="Lutzoni F."/>
            <person name="Magnuson J."/>
            <person name="Mondo S."/>
            <person name="Nolan M."/>
            <person name="Ohm R."/>
            <person name="Pangilinan J."/>
            <person name="Park H.-J."/>
            <person name="Ramirez L."/>
            <person name="Alfaro M."/>
            <person name="Sun H."/>
            <person name="Tritt A."/>
            <person name="Yoshinaga Y."/>
            <person name="Zwiers L.-H."/>
            <person name="Turgeon B."/>
            <person name="Goodwin S."/>
            <person name="Spatafora J."/>
            <person name="Crous P."/>
            <person name="Grigoriev I."/>
        </authorList>
    </citation>
    <scope>NUCLEOTIDE SEQUENCE</scope>
    <source>
        <strain evidence="2">ATCC 36951</strain>
    </source>
</reference>
<feature type="region of interest" description="Disordered" evidence="1">
    <location>
        <begin position="139"/>
        <end position="199"/>
    </location>
</feature>
<protein>
    <submittedName>
        <fullName evidence="2">Uncharacterized protein</fullName>
    </submittedName>
</protein>
<dbReference type="EMBL" id="ML993584">
    <property type="protein sequence ID" value="KAF2171067.1"/>
    <property type="molecule type" value="Genomic_DNA"/>
</dbReference>
<keyword evidence="3" id="KW-1185">Reference proteome</keyword>
<evidence type="ECO:0000313" key="2">
    <source>
        <dbReference type="EMBL" id="KAF2171067.1"/>
    </source>
</evidence>
<dbReference type="AlphaFoldDB" id="A0A6A6CV63"/>
<evidence type="ECO:0000256" key="1">
    <source>
        <dbReference type="SAM" id="MobiDB-lite"/>
    </source>
</evidence>
<organism evidence="2 3">
    <name type="scientific">Zasmidium cellare ATCC 36951</name>
    <dbReference type="NCBI Taxonomy" id="1080233"/>
    <lineage>
        <taxon>Eukaryota</taxon>
        <taxon>Fungi</taxon>
        <taxon>Dikarya</taxon>
        <taxon>Ascomycota</taxon>
        <taxon>Pezizomycotina</taxon>
        <taxon>Dothideomycetes</taxon>
        <taxon>Dothideomycetidae</taxon>
        <taxon>Mycosphaerellales</taxon>
        <taxon>Mycosphaerellaceae</taxon>
        <taxon>Zasmidium</taxon>
    </lineage>
</organism>
<sequence length="228" mass="25733">MCRKILALYDLCHDAPSRPSTCTPSRPVNSPHNDVYFGLQRCPNPTPCPDSQHARTVYLPLVARTCSEACEQELNSEFWHERRRTRRRKEYNPFLDRALCLGRDARLYHVVTGECVAKEEQFGDEPPVGRVVYEGMLPGPPWEERMGERTSARGDGDEVEMTGAGLEADVEEDPEGRFAGFSAQTREGVSSSSQSSRASTWLGFRSHLRSLRELASRIEFRGEQRGPS</sequence>
<feature type="compositionally biased region" description="Basic and acidic residues" evidence="1">
    <location>
        <begin position="142"/>
        <end position="156"/>
    </location>
</feature>
<dbReference type="GeneID" id="54565034"/>
<name>A0A6A6CV63_ZASCE</name>
<accession>A0A6A6CV63</accession>
<gene>
    <name evidence="2" type="ORF">M409DRAFT_51293</name>
</gene>
<dbReference type="Proteomes" id="UP000799537">
    <property type="component" value="Unassembled WGS sequence"/>
</dbReference>
<feature type="compositionally biased region" description="Low complexity" evidence="1">
    <location>
        <begin position="190"/>
        <end position="199"/>
    </location>
</feature>
<evidence type="ECO:0000313" key="3">
    <source>
        <dbReference type="Proteomes" id="UP000799537"/>
    </source>
</evidence>
<proteinExistence type="predicted"/>
<dbReference type="RefSeq" id="XP_033671956.1">
    <property type="nucleotide sequence ID" value="XM_033811762.1"/>
</dbReference>